<dbReference type="GO" id="GO:0009134">
    <property type="term" value="P:nucleoside diphosphate catabolic process"/>
    <property type="evidence" value="ECO:0007669"/>
    <property type="project" value="TreeGrafter"/>
</dbReference>
<dbReference type="InterPro" id="IPR000407">
    <property type="entry name" value="GDA1_CD39_NTPase"/>
</dbReference>
<keyword evidence="2" id="KW-0732">Signal</keyword>
<dbReference type="KEGG" id="izh:FEM41_10850"/>
<evidence type="ECO:0000256" key="1">
    <source>
        <dbReference type="ARBA" id="ARBA00022801"/>
    </source>
</evidence>
<evidence type="ECO:0000256" key="2">
    <source>
        <dbReference type="SAM" id="SignalP"/>
    </source>
</evidence>
<sequence length="382" mass="42067">MHKSCIKYVPLLMLMLFITVKNNVYAATPEYSVVVDAGSSKTRAILYQVSDSDSVKEVASETQKTPLASFSQSPENAGKELIAPLLKKVLNSYNNKPQTIDINVLGTAGMRQLTADMQEKIYRSIQQTVKDEGYRQGRIGTIDGWEEGAFAWVHLNQLAGLTGTDNTQGIIEVGGASTQITFDSKNASLSGTHPLKLKGKTYYLWSRSLLGFGANSIRDEVDKKEGKKACYPQGYQNSKGFDFNQCDQGYDNALAENPEALSILKATAGIPALKTTQFVGLSALNYTLGFFDTPTAEKGQLKENITTSCTSFSDINNQIKNNPTKDSYQPENKCANGTFVYNLLYDYLKLGDKKITGVKNYNGSDIRWTAGYLILAHENQNK</sequence>
<keyword evidence="4" id="KW-1185">Reference proteome</keyword>
<name>A0A4P8YHJ9_9ENTR</name>
<keyword evidence="1" id="KW-0378">Hydrolase</keyword>
<dbReference type="PANTHER" id="PTHR11782:SF83">
    <property type="entry name" value="GUANOSINE-DIPHOSPHATASE"/>
    <property type="match status" value="1"/>
</dbReference>
<dbReference type="PANTHER" id="PTHR11782">
    <property type="entry name" value="ADENOSINE/GUANOSINE DIPHOSPHATASE"/>
    <property type="match status" value="1"/>
</dbReference>
<dbReference type="Proteomes" id="UP000302163">
    <property type="component" value="Chromosome"/>
</dbReference>
<gene>
    <name evidence="3" type="ORF">FEM41_10850</name>
</gene>
<dbReference type="GO" id="GO:0017110">
    <property type="term" value="F:nucleoside diphosphate phosphatase activity"/>
    <property type="evidence" value="ECO:0007669"/>
    <property type="project" value="TreeGrafter"/>
</dbReference>
<feature type="chain" id="PRO_5020949384" description="GDA1/CD39 family protein" evidence="2">
    <location>
        <begin position="27"/>
        <end position="382"/>
    </location>
</feature>
<evidence type="ECO:0000313" key="3">
    <source>
        <dbReference type="EMBL" id="QCT20111.1"/>
    </source>
</evidence>
<dbReference type="Gene3D" id="3.30.420.150">
    <property type="entry name" value="Exopolyphosphatase. Domain 2"/>
    <property type="match status" value="1"/>
</dbReference>
<dbReference type="Pfam" id="PF01150">
    <property type="entry name" value="GDA1_CD39"/>
    <property type="match status" value="1"/>
</dbReference>
<dbReference type="GO" id="GO:0016020">
    <property type="term" value="C:membrane"/>
    <property type="evidence" value="ECO:0007669"/>
    <property type="project" value="TreeGrafter"/>
</dbReference>
<evidence type="ECO:0000313" key="4">
    <source>
        <dbReference type="Proteomes" id="UP000302163"/>
    </source>
</evidence>
<accession>A0A4P8YHJ9</accession>
<dbReference type="CDD" id="cd24003">
    <property type="entry name" value="ASKHA_NBD_GDA1_CD39_NTPase"/>
    <property type="match status" value="1"/>
</dbReference>
<reference evidence="3 4" key="1">
    <citation type="submission" date="2019-05" db="EMBL/GenBank/DDBJ databases">
        <title>Complete genome sequence of Izhakiella calystegiae KSNA2, an endophyte isolated from beach morning glory (Calystegia soldanella).</title>
        <authorList>
            <person name="Jiang L."/>
            <person name="Jeong J.C."/>
            <person name="Kim C.Y."/>
            <person name="Kim D.H."/>
            <person name="Kim S.W."/>
            <person name="Lee j."/>
        </authorList>
    </citation>
    <scope>NUCLEOTIDE SEQUENCE [LARGE SCALE GENOMIC DNA]</scope>
    <source>
        <strain evidence="3 4">KSNA2</strain>
    </source>
</reference>
<feature type="signal peptide" evidence="2">
    <location>
        <begin position="1"/>
        <end position="26"/>
    </location>
</feature>
<dbReference type="RefSeq" id="WP_138095987.1">
    <property type="nucleotide sequence ID" value="NZ_CP040428.1"/>
</dbReference>
<dbReference type="EMBL" id="CP040428">
    <property type="protein sequence ID" value="QCT20111.1"/>
    <property type="molecule type" value="Genomic_DNA"/>
</dbReference>
<proteinExistence type="predicted"/>
<protein>
    <recommendedName>
        <fullName evidence="5">GDA1/CD39 family protein</fullName>
    </recommendedName>
</protein>
<dbReference type="OrthoDB" id="9785276at2"/>
<dbReference type="Gene3D" id="3.30.420.40">
    <property type="match status" value="1"/>
</dbReference>
<dbReference type="AlphaFoldDB" id="A0A4P8YHJ9"/>
<organism evidence="3 4">
    <name type="scientific">Jejubacter calystegiae</name>
    <dbReference type="NCBI Taxonomy" id="2579935"/>
    <lineage>
        <taxon>Bacteria</taxon>
        <taxon>Pseudomonadati</taxon>
        <taxon>Pseudomonadota</taxon>
        <taxon>Gammaproteobacteria</taxon>
        <taxon>Enterobacterales</taxon>
        <taxon>Enterobacteriaceae</taxon>
        <taxon>Jejubacter</taxon>
    </lineage>
</organism>
<evidence type="ECO:0008006" key="5">
    <source>
        <dbReference type="Google" id="ProtNLM"/>
    </source>
</evidence>